<dbReference type="Proteomes" id="UP000694001">
    <property type="component" value="Chromosome"/>
</dbReference>
<protein>
    <recommendedName>
        <fullName evidence="3">Chitooligosaccharide deacetylase</fullName>
    </recommendedName>
    <alternativeName>
        <fullName evidence="4">Nodulation protein B</fullName>
    </alternativeName>
</protein>
<evidence type="ECO:0000256" key="4">
    <source>
        <dbReference type="ARBA" id="ARBA00032976"/>
    </source>
</evidence>
<comment type="similarity">
    <text evidence="2">Belongs to the polysaccharide deacetylase family.</text>
</comment>
<accession>A0A975U0D9</accession>
<evidence type="ECO:0000313" key="7">
    <source>
        <dbReference type="Proteomes" id="UP000694001"/>
    </source>
</evidence>
<dbReference type="InterPro" id="IPR002509">
    <property type="entry name" value="NODB_dom"/>
</dbReference>
<dbReference type="RefSeq" id="WP_218284957.1">
    <property type="nucleotide sequence ID" value="NZ_CP076448.1"/>
</dbReference>
<dbReference type="InterPro" id="IPR037950">
    <property type="entry name" value="PgdA-like"/>
</dbReference>
<gene>
    <name evidence="6" type="ORF">KO353_12030</name>
</gene>
<dbReference type="KEGG" id="elio:KO353_12030"/>
<dbReference type="EMBL" id="CP076448">
    <property type="protein sequence ID" value="QXM24005.1"/>
    <property type="molecule type" value="Genomic_DNA"/>
</dbReference>
<evidence type="ECO:0000313" key="6">
    <source>
        <dbReference type="EMBL" id="QXM24005.1"/>
    </source>
</evidence>
<dbReference type="PANTHER" id="PTHR47561">
    <property type="entry name" value="POLYSACCHARIDE DEACETYLASE FAMILY PROTEIN (AFU_ORTHOLOGUE AFUA_6G05030)"/>
    <property type="match status" value="1"/>
</dbReference>
<dbReference type="GO" id="GO:0005975">
    <property type="term" value="P:carbohydrate metabolic process"/>
    <property type="evidence" value="ECO:0007669"/>
    <property type="project" value="InterPro"/>
</dbReference>
<dbReference type="PANTHER" id="PTHR47561:SF1">
    <property type="entry name" value="POLYSACCHARIDE DEACETYLASE FAMILY PROTEIN (AFU_ORTHOLOGUE AFUA_6G05030)"/>
    <property type="match status" value="1"/>
</dbReference>
<dbReference type="Pfam" id="PF01522">
    <property type="entry name" value="Polysacc_deac_1"/>
    <property type="match status" value="1"/>
</dbReference>
<dbReference type="PROSITE" id="PS51677">
    <property type="entry name" value="NODB"/>
    <property type="match status" value="1"/>
</dbReference>
<organism evidence="6 7">
    <name type="scientific">Elioraea tepida</name>
    <dbReference type="NCBI Taxonomy" id="2843330"/>
    <lineage>
        <taxon>Bacteria</taxon>
        <taxon>Pseudomonadati</taxon>
        <taxon>Pseudomonadota</taxon>
        <taxon>Alphaproteobacteria</taxon>
        <taxon>Acetobacterales</taxon>
        <taxon>Elioraeaceae</taxon>
        <taxon>Elioraea</taxon>
    </lineage>
</organism>
<comment type="function">
    <text evidence="1">Is involved in generating a small heat-stable compound (Nod), an acylated oligomer of N-acetylglucosamine, that stimulates mitosis in various plant protoplasts.</text>
</comment>
<reference evidence="6" key="1">
    <citation type="submission" date="2021-06" db="EMBL/GenBank/DDBJ databases">
        <title>Elioraea tepida, sp. nov., a moderately thermophilic aerobic anoxygenic phototrophic bacterium isolated from an alkaline siliceous hot spring mat community in Yellowstone National Park, WY, USA.</title>
        <authorList>
            <person name="Saini M.K."/>
            <person name="Yoshida S."/>
            <person name="Sebastian A."/>
            <person name="Hirose S."/>
            <person name="Hara E."/>
            <person name="Tamaki H."/>
            <person name="Soulier N.T."/>
            <person name="Albert I."/>
            <person name="Hanada S."/>
            <person name="Bryant D.A."/>
            <person name="Tank M."/>
        </authorList>
    </citation>
    <scope>NUCLEOTIDE SEQUENCE</scope>
    <source>
        <strain evidence="6">MS-P2</strain>
    </source>
</reference>
<evidence type="ECO:0000256" key="1">
    <source>
        <dbReference type="ARBA" id="ARBA00003236"/>
    </source>
</evidence>
<evidence type="ECO:0000259" key="5">
    <source>
        <dbReference type="PROSITE" id="PS51677"/>
    </source>
</evidence>
<feature type="domain" description="NodB homology" evidence="5">
    <location>
        <begin position="67"/>
        <end position="289"/>
    </location>
</feature>
<name>A0A975U0D9_9PROT</name>
<dbReference type="CDD" id="cd10938">
    <property type="entry name" value="CE4_HpPgdA_like"/>
    <property type="match status" value="1"/>
</dbReference>
<dbReference type="GO" id="GO:0016810">
    <property type="term" value="F:hydrolase activity, acting on carbon-nitrogen (but not peptide) bonds"/>
    <property type="evidence" value="ECO:0007669"/>
    <property type="project" value="InterPro"/>
</dbReference>
<evidence type="ECO:0000256" key="3">
    <source>
        <dbReference type="ARBA" id="ARBA00020071"/>
    </source>
</evidence>
<keyword evidence="7" id="KW-1185">Reference proteome</keyword>
<evidence type="ECO:0000256" key="2">
    <source>
        <dbReference type="ARBA" id="ARBA00010973"/>
    </source>
</evidence>
<dbReference type="AlphaFoldDB" id="A0A975U0D9"/>
<proteinExistence type="inferred from homology"/>
<sequence length="308" mass="34820">MSDAPEAEQPLKPWQWPEQRWREIVSRARAGRSLKPRSWPGGARCAVALSFDADHETIPLRDADESPMRISQGQYGARAAMPRIRRLLDRHGVRATFFYPAVSALLHPDEVRALADEGHEIGIHSWIHEANTTLPPEAERELTLRAADTLERVSGQRPVGLRTASWDFSPHTLDIIRGLGLVYDSSLMADDDPYELTDRGEPTGIVELPPEWIRDDAVYFNMLRFSALRPYTPPSAVEEIFTAEFEGAYEEGGLFLLTMHPHVIGHRSRLPLLERLIARMKGRPGVWFGTHAEVARWCAEQATPPLKR</sequence>